<keyword evidence="1" id="KW-1133">Transmembrane helix</keyword>
<evidence type="ECO:0000313" key="2">
    <source>
        <dbReference type="EMBL" id="SVB41333.1"/>
    </source>
</evidence>
<name>A0A382DUJ7_9ZZZZ</name>
<accession>A0A382DUJ7</accession>
<feature type="transmembrane region" description="Helical" evidence="1">
    <location>
        <begin position="12"/>
        <end position="31"/>
    </location>
</feature>
<reference evidence="2" key="1">
    <citation type="submission" date="2018-05" db="EMBL/GenBank/DDBJ databases">
        <authorList>
            <person name="Lanie J.A."/>
            <person name="Ng W.-L."/>
            <person name="Kazmierczak K.M."/>
            <person name="Andrzejewski T.M."/>
            <person name="Davidsen T.M."/>
            <person name="Wayne K.J."/>
            <person name="Tettelin H."/>
            <person name="Glass J.I."/>
            <person name="Rusch D."/>
            <person name="Podicherti R."/>
            <person name="Tsui H.-C.T."/>
            <person name="Winkler M.E."/>
        </authorList>
    </citation>
    <scope>NUCLEOTIDE SEQUENCE</scope>
</reference>
<protein>
    <submittedName>
        <fullName evidence="2">Uncharacterized protein</fullName>
    </submittedName>
</protein>
<evidence type="ECO:0000256" key="1">
    <source>
        <dbReference type="SAM" id="Phobius"/>
    </source>
</evidence>
<sequence length="100" mass="11345">MKKQLLNIECGFFLVLLLTIGLLAWMVKLIVEDMHNTKRHLLTCTACVITDSCLAYDALIIKEGLNKDVKAIVPEGLSNEDYNLQNLQLNDSRIFPHESE</sequence>
<proteinExistence type="predicted"/>
<dbReference type="AlphaFoldDB" id="A0A382DUJ7"/>
<gene>
    <name evidence="2" type="ORF">METZ01_LOCUS194187</name>
</gene>
<dbReference type="EMBL" id="UINC01040864">
    <property type="protein sequence ID" value="SVB41333.1"/>
    <property type="molecule type" value="Genomic_DNA"/>
</dbReference>
<keyword evidence="1" id="KW-0812">Transmembrane</keyword>
<keyword evidence="1" id="KW-0472">Membrane</keyword>
<organism evidence="2">
    <name type="scientific">marine metagenome</name>
    <dbReference type="NCBI Taxonomy" id="408172"/>
    <lineage>
        <taxon>unclassified sequences</taxon>
        <taxon>metagenomes</taxon>
        <taxon>ecological metagenomes</taxon>
    </lineage>
</organism>